<dbReference type="AlphaFoldDB" id="A0A3B3ZNZ7"/>
<evidence type="ECO:0000313" key="3">
    <source>
        <dbReference type="Proteomes" id="UP000261520"/>
    </source>
</evidence>
<proteinExistence type="predicted"/>
<keyword evidence="1" id="KW-0732">Signal</keyword>
<feature type="chain" id="PRO_5017436637" description="Reelin domain-containing protein" evidence="1">
    <location>
        <begin position="23"/>
        <end position="75"/>
    </location>
</feature>
<dbReference type="Ensembl" id="ENSPMGT00000006663.1">
    <property type="protein sequence ID" value="ENSPMGP00000006265.1"/>
    <property type="gene ID" value="ENSPMGG00000005282.1"/>
</dbReference>
<organism evidence="2 3">
    <name type="scientific">Periophthalmus magnuspinnatus</name>
    <dbReference type="NCBI Taxonomy" id="409849"/>
    <lineage>
        <taxon>Eukaryota</taxon>
        <taxon>Metazoa</taxon>
        <taxon>Chordata</taxon>
        <taxon>Craniata</taxon>
        <taxon>Vertebrata</taxon>
        <taxon>Euteleostomi</taxon>
        <taxon>Actinopterygii</taxon>
        <taxon>Neopterygii</taxon>
        <taxon>Teleostei</taxon>
        <taxon>Neoteleostei</taxon>
        <taxon>Acanthomorphata</taxon>
        <taxon>Gobiaria</taxon>
        <taxon>Gobiiformes</taxon>
        <taxon>Gobioidei</taxon>
        <taxon>Gobiidae</taxon>
        <taxon>Oxudercinae</taxon>
        <taxon>Periophthalmus</taxon>
    </lineage>
</organism>
<evidence type="ECO:0000256" key="1">
    <source>
        <dbReference type="SAM" id="SignalP"/>
    </source>
</evidence>
<keyword evidence="3" id="KW-1185">Reference proteome</keyword>
<evidence type="ECO:0000313" key="2">
    <source>
        <dbReference type="Ensembl" id="ENSPMGP00000006265.1"/>
    </source>
</evidence>
<reference evidence="2" key="2">
    <citation type="submission" date="2025-09" db="UniProtKB">
        <authorList>
            <consortium name="Ensembl"/>
        </authorList>
    </citation>
    <scope>IDENTIFICATION</scope>
</reference>
<dbReference type="PROSITE" id="PS51257">
    <property type="entry name" value="PROKAR_LIPOPROTEIN"/>
    <property type="match status" value="1"/>
</dbReference>
<evidence type="ECO:0008006" key="4">
    <source>
        <dbReference type="Google" id="ProtNLM"/>
    </source>
</evidence>
<protein>
    <recommendedName>
        <fullName evidence="4">Reelin domain-containing protein</fullName>
    </recommendedName>
</protein>
<dbReference type="Proteomes" id="UP000261520">
    <property type="component" value="Unplaced"/>
</dbReference>
<accession>A0A3B3ZNZ7</accession>
<reference evidence="2" key="1">
    <citation type="submission" date="2025-08" db="UniProtKB">
        <authorList>
            <consortium name="Ensembl"/>
        </authorList>
    </citation>
    <scope>IDENTIFICATION</scope>
</reference>
<name>A0A3B3ZNZ7_9GOBI</name>
<feature type="signal peptide" evidence="1">
    <location>
        <begin position="1"/>
        <end position="22"/>
    </location>
</feature>
<sequence>MRAWAWSVAVLVCGCWFDSSLCFPNGSVSLSCGSMLPVHEPYTANTSSPPYTLSTSADTYRLGNSITGQLYHICP</sequence>